<reference evidence="1 2" key="1">
    <citation type="journal article" date="2014" name="PLoS Genet.">
        <title>Phylogenetically driven sequencing of extremely halophilic archaea reveals strategies for static and dynamic osmo-response.</title>
        <authorList>
            <person name="Becker E.A."/>
            <person name="Seitzer P.M."/>
            <person name="Tritt A."/>
            <person name="Larsen D."/>
            <person name="Krusor M."/>
            <person name="Yao A.I."/>
            <person name="Wu D."/>
            <person name="Madern D."/>
            <person name="Eisen J.A."/>
            <person name="Darling A.E."/>
            <person name="Facciotti M.T."/>
        </authorList>
    </citation>
    <scope>NUCLEOTIDE SEQUENCE [LARGE SCALE GENOMIC DNA]</scope>
    <source>
        <strain evidence="1 2">JCM 14663</strain>
    </source>
</reference>
<comment type="caution">
    <text evidence="1">The sequence shown here is derived from an EMBL/GenBank/DDBJ whole genome shotgun (WGS) entry which is preliminary data.</text>
</comment>
<dbReference type="EMBL" id="AOIJ01000063">
    <property type="protein sequence ID" value="ELY77155.1"/>
    <property type="molecule type" value="Genomic_DNA"/>
</dbReference>
<evidence type="ECO:0000313" key="1">
    <source>
        <dbReference type="EMBL" id="ELY77155.1"/>
    </source>
</evidence>
<dbReference type="AlphaFoldDB" id="L9YSF8"/>
<organism evidence="1 2">
    <name type="scientific">Natrinema gari JCM 14663</name>
    <dbReference type="NCBI Taxonomy" id="1230459"/>
    <lineage>
        <taxon>Archaea</taxon>
        <taxon>Methanobacteriati</taxon>
        <taxon>Methanobacteriota</taxon>
        <taxon>Stenosarchaea group</taxon>
        <taxon>Halobacteria</taxon>
        <taxon>Halobacteriales</taxon>
        <taxon>Natrialbaceae</taxon>
        <taxon>Natrinema</taxon>
    </lineage>
</organism>
<gene>
    <name evidence="1" type="ORF">C486_16950</name>
</gene>
<name>L9YSF8_9EURY</name>
<accession>L9YSF8</accession>
<keyword evidence="2" id="KW-1185">Reference proteome</keyword>
<sequence length="33" mass="3905">MLEHGTPSLILWEIVEDLLEEVRSTYQYANEEP</sequence>
<dbReference type="Proteomes" id="UP000011592">
    <property type="component" value="Unassembled WGS sequence"/>
</dbReference>
<proteinExistence type="predicted"/>
<protein>
    <submittedName>
        <fullName evidence="1">Uncharacterized protein</fullName>
    </submittedName>
</protein>
<evidence type="ECO:0000313" key="2">
    <source>
        <dbReference type="Proteomes" id="UP000011592"/>
    </source>
</evidence>